<protein>
    <submittedName>
        <fullName evidence="5">RNP-1 like RNA-binding protein</fullName>
    </submittedName>
</protein>
<dbReference type="HOGENOM" id="CLU_012062_28_8_0"/>
<feature type="region of interest" description="Disordered" evidence="3">
    <location>
        <begin position="72"/>
        <end position="93"/>
    </location>
</feature>
<evidence type="ECO:0000256" key="3">
    <source>
        <dbReference type="SAM" id="MobiDB-lite"/>
    </source>
</evidence>
<sequence>MNTINIYVGNLPFKMTEPELEALFTPFGSVDKVNIIHDRETGRSRGFGFVEMDAESAQTAIAELDGKELGGRTLRINQAREKARRPKRESRDQ</sequence>
<dbReference type="eggNOG" id="COG0724">
    <property type="taxonomic scope" value="Bacteria"/>
</dbReference>
<dbReference type="GO" id="GO:0003729">
    <property type="term" value="F:mRNA binding"/>
    <property type="evidence" value="ECO:0007669"/>
    <property type="project" value="TreeGrafter"/>
</dbReference>
<proteinExistence type="predicted"/>
<keyword evidence="2" id="KW-0694">RNA-binding</keyword>
<dbReference type="Proteomes" id="UP000030661">
    <property type="component" value="Unassembled WGS sequence"/>
</dbReference>
<dbReference type="PANTHER" id="PTHR48025">
    <property type="entry name" value="OS02G0815200 PROTEIN"/>
    <property type="match status" value="1"/>
</dbReference>
<feature type="domain" description="RRM" evidence="4">
    <location>
        <begin position="4"/>
        <end position="81"/>
    </location>
</feature>
<dbReference type="InterPro" id="IPR012677">
    <property type="entry name" value="Nucleotide-bd_a/b_plait_sf"/>
</dbReference>
<evidence type="ECO:0000313" key="6">
    <source>
        <dbReference type="Proteomes" id="UP000030661"/>
    </source>
</evidence>
<accession>A0A0S6WCJ8</accession>
<keyword evidence="1" id="KW-0677">Repeat</keyword>
<gene>
    <name evidence="5" type="ORF">U27_02368</name>
</gene>
<dbReference type="InterPro" id="IPR050502">
    <property type="entry name" value="Euk_RNA-bind_prot"/>
</dbReference>
<dbReference type="InterPro" id="IPR035979">
    <property type="entry name" value="RBD_domain_sf"/>
</dbReference>
<feature type="compositionally biased region" description="Basic residues" evidence="3">
    <location>
        <begin position="82"/>
        <end position="93"/>
    </location>
</feature>
<dbReference type="InterPro" id="IPR000504">
    <property type="entry name" value="RRM_dom"/>
</dbReference>
<evidence type="ECO:0000256" key="1">
    <source>
        <dbReference type="ARBA" id="ARBA00022737"/>
    </source>
</evidence>
<evidence type="ECO:0000256" key="2">
    <source>
        <dbReference type="ARBA" id="ARBA00022884"/>
    </source>
</evidence>
<dbReference type="Pfam" id="PF00076">
    <property type="entry name" value="RRM_1"/>
    <property type="match status" value="1"/>
</dbReference>
<name>A0A0S6WCJ8_VECG1</name>
<organism evidence="5">
    <name type="scientific">Vecturithrix granuli</name>
    <dbReference type="NCBI Taxonomy" id="1499967"/>
    <lineage>
        <taxon>Bacteria</taxon>
        <taxon>Candidatus Moduliflexota</taxon>
        <taxon>Candidatus Vecturitrichia</taxon>
        <taxon>Candidatus Vecturitrichales</taxon>
        <taxon>Candidatus Vecturitrichaceae</taxon>
        <taxon>Candidatus Vecturithrix</taxon>
    </lineage>
</organism>
<dbReference type="PROSITE" id="PS50102">
    <property type="entry name" value="RRM"/>
    <property type="match status" value="1"/>
</dbReference>
<dbReference type="Gene3D" id="3.30.70.330">
    <property type="match status" value="1"/>
</dbReference>
<evidence type="ECO:0000259" key="4">
    <source>
        <dbReference type="PROSITE" id="PS50102"/>
    </source>
</evidence>
<dbReference type="CDD" id="cd21608">
    <property type="entry name" value="RRM2_NsCP33_like"/>
    <property type="match status" value="1"/>
</dbReference>
<dbReference type="SMART" id="SM00360">
    <property type="entry name" value="RRM"/>
    <property type="match status" value="1"/>
</dbReference>
<dbReference type="PANTHER" id="PTHR48025:SF1">
    <property type="entry name" value="RRM DOMAIN-CONTAINING PROTEIN"/>
    <property type="match status" value="1"/>
</dbReference>
<dbReference type="EMBL" id="DF820463">
    <property type="protein sequence ID" value="GAK55534.1"/>
    <property type="molecule type" value="Genomic_DNA"/>
</dbReference>
<reference evidence="5" key="1">
    <citation type="journal article" date="2015" name="PeerJ">
        <title>First genomic representation of candidate bacterial phylum KSB3 points to enhanced environmental sensing as a trigger of wastewater bulking.</title>
        <authorList>
            <person name="Sekiguchi Y."/>
            <person name="Ohashi A."/>
            <person name="Parks D.H."/>
            <person name="Yamauchi T."/>
            <person name="Tyson G.W."/>
            <person name="Hugenholtz P."/>
        </authorList>
    </citation>
    <scope>NUCLEOTIDE SEQUENCE [LARGE SCALE GENOMIC DNA]</scope>
</reference>
<evidence type="ECO:0000313" key="5">
    <source>
        <dbReference type="EMBL" id="GAK55534.1"/>
    </source>
</evidence>
<dbReference type="InterPro" id="IPR048289">
    <property type="entry name" value="RRM2_NsCP33-like"/>
</dbReference>
<dbReference type="SUPFAM" id="SSF54928">
    <property type="entry name" value="RNA-binding domain, RBD"/>
    <property type="match status" value="1"/>
</dbReference>
<dbReference type="AlphaFoldDB" id="A0A0S6WCJ8"/>
<keyword evidence="6" id="KW-1185">Reference proteome</keyword>
<dbReference type="STRING" id="1499967.U27_02368"/>